<comment type="caution">
    <text evidence="2">The sequence shown here is derived from an EMBL/GenBank/DDBJ whole genome shotgun (WGS) entry which is preliminary data.</text>
</comment>
<proteinExistence type="predicted"/>
<dbReference type="PANTHER" id="PTHR38834:SF3">
    <property type="entry name" value="SOLUTE-BINDING PROTEIN FAMILY 3_N-TERMINAL DOMAIN-CONTAINING PROTEIN"/>
    <property type="match status" value="1"/>
</dbReference>
<dbReference type="AlphaFoldDB" id="A0A944DBY3"/>
<dbReference type="Proteomes" id="UP000694660">
    <property type="component" value="Unassembled WGS sequence"/>
</dbReference>
<sequence length="236" mass="26930">MRRWLALVMLLVAPVAHAQTVQVVTEDSAYSYLEQGRVAGPATEVVRAALDRGGFDDARIDLYPWARAYEKALSQPNVLIFLIARTPEREQRFKWVSELMRMEYHLYKLASRTDIQVDSLDAARPHSIAVIRDDVRQQYLKRKGFEHLVLSPGNDESFRQLLAGRVDLVPLAHSDAQLLCAKYRIDCNTLTRVLTLDELTVGLYMAFSQATDEPIVERLRRAYQTLKTEGALARLE</sequence>
<feature type="chain" id="PRO_5037944494" evidence="1">
    <location>
        <begin position="19"/>
        <end position="236"/>
    </location>
</feature>
<keyword evidence="1" id="KW-0732">Signal</keyword>
<dbReference type="SUPFAM" id="SSF53850">
    <property type="entry name" value="Periplasmic binding protein-like II"/>
    <property type="match status" value="1"/>
</dbReference>
<dbReference type="PANTHER" id="PTHR38834">
    <property type="entry name" value="PERIPLASMIC SUBSTRATE BINDING PROTEIN FAMILY 3"/>
    <property type="match status" value="1"/>
</dbReference>
<feature type="signal peptide" evidence="1">
    <location>
        <begin position="1"/>
        <end position="18"/>
    </location>
</feature>
<dbReference type="Gene3D" id="3.40.190.10">
    <property type="entry name" value="Periplasmic binding protein-like II"/>
    <property type="match status" value="2"/>
</dbReference>
<evidence type="ECO:0000313" key="3">
    <source>
        <dbReference type="Proteomes" id="UP000694660"/>
    </source>
</evidence>
<organism evidence="2 3">
    <name type="scientific">Denitromonas iodatirespirans</name>
    <dbReference type="NCBI Taxonomy" id="2795389"/>
    <lineage>
        <taxon>Bacteria</taxon>
        <taxon>Pseudomonadati</taxon>
        <taxon>Pseudomonadota</taxon>
        <taxon>Betaproteobacteria</taxon>
        <taxon>Rhodocyclales</taxon>
        <taxon>Zoogloeaceae</taxon>
        <taxon>Denitromonas</taxon>
    </lineage>
</organism>
<name>A0A944DBY3_DENI1</name>
<protein>
    <submittedName>
        <fullName evidence="2">Transporter substrate-binding domain-containing protein</fullName>
    </submittedName>
</protein>
<keyword evidence="3" id="KW-1185">Reference proteome</keyword>
<evidence type="ECO:0000256" key="1">
    <source>
        <dbReference type="SAM" id="SignalP"/>
    </source>
</evidence>
<reference evidence="3" key="1">
    <citation type="journal article" date="2022" name="ISME J.">
        <title>Genetic and phylogenetic analysis of dissimilatory iodate-reducing bacteria identifies potential niches across the world's oceans.</title>
        <authorList>
            <person name="Reyes-Umana V."/>
            <person name="Henning Z."/>
            <person name="Lee K."/>
            <person name="Barnum T.P."/>
            <person name="Coates J.D."/>
        </authorList>
    </citation>
    <scope>NUCLEOTIDE SEQUENCE [LARGE SCALE GENOMIC DNA]</scope>
    <source>
        <strain evidence="3">IR12</strain>
    </source>
</reference>
<dbReference type="EMBL" id="JAEKFT010000035">
    <property type="protein sequence ID" value="MBT0963674.1"/>
    <property type="molecule type" value="Genomic_DNA"/>
</dbReference>
<gene>
    <name evidence="2" type="ORF">I8J34_21045</name>
</gene>
<evidence type="ECO:0000313" key="2">
    <source>
        <dbReference type="EMBL" id="MBT0963674.1"/>
    </source>
</evidence>
<dbReference type="RefSeq" id="WP_214363606.1">
    <property type="nucleotide sequence ID" value="NZ_JAEKFT010000035.1"/>
</dbReference>
<accession>A0A944DBY3</accession>